<evidence type="ECO:0000256" key="1">
    <source>
        <dbReference type="SAM" id="SignalP"/>
    </source>
</evidence>
<feature type="chain" id="PRO_5019279089" evidence="1">
    <location>
        <begin position="23"/>
        <end position="76"/>
    </location>
</feature>
<dbReference type="PROSITE" id="PS51257">
    <property type="entry name" value="PROKAR_LIPOPROTEIN"/>
    <property type="match status" value="1"/>
</dbReference>
<organism evidence="2 3">
    <name type="scientific">Chromobacterium violaceum</name>
    <dbReference type="NCBI Taxonomy" id="536"/>
    <lineage>
        <taxon>Bacteria</taxon>
        <taxon>Pseudomonadati</taxon>
        <taxon>Pseudomonadota</taxon>
        <taxon>Betaproteobacteria</taxon>
        <taxon>Neisseriales</taxon>
        <taxon>Chromobacteriaceae</taxon>
        <taxon>Chromobacterium</taxon>
    </lineage>
</organism>
<gene>
    <name evidence="2" type="ORF">NCTC9695_03468</name>
</gene>
<evidence type="ECO:0000313" key="3">
    <source>
        <dbReference type="Proteomes" id="UP000275777"/>
    </source>
</evidence>
<proteinExistence type="predicted"/>
<feature type="signal peptide" evidence="1">
    <location>
        <begin position="1"/>
        <end position="22"/>
    </location>
</feature>
<reference evidence="2 3" key="1">
    <citation type="submission" date="2018-12" db="EMBL/GenBank/DDBJ databases">
        <authorList>
            <consortium name="Pathogen Informatics"/>
        </authorList>
    </citation>
    <scope>NUCLEOTIDE SEQUENCE [LARGE SCALE GENOMIC DNA]</scope>
    <source>
        <strain evidence="2 3">NCTC9695</strain>
    </source>
</reference>
<sequence length="76" mass="8200">MGNWNFRLPWLAMLLLSGCASNNPPPGAAICPQLPPAPASVMVPRQPTFLRRMETMLSDLPQKPTTLSGSSLPAKQ</sequence>
<dbReference type="EMBL" id="LR134182">
    <property type="protein sequence ID" value="VEB43014.1"/>
    <property type="molecule type" value="Genomic_DNA"/>
</dbReference>
<protein>
    <submittedName>
        <fullName evidence="2">Uncharacterized protein</fullName>
    </submittedName>
</protein>
<evidence type="ECO:0000313" key="2">
    <source>
        <dbReference type="EMBL" id="VEB43014.1"/>
    </source>
</evidence>
<dbReference type="AlphaFoldDB" id="A0A447TDS2"/>
<accession>A0A447TDS2</accession>
<name>A0A447TDS2_CHRVL</name>
<keyword evidence="1" id="KW-0732">Signal</keyword>
<dbReference type="Proteomes" id="UP000275777">
    <property type="component" value="Chromosome"/>
</dbReference>